<dbReference type="RefSeq" id="WP_065254812.1">
    <property type="nucleotide sequence ID" value="NZ_MAPZ01000033.1"/>
</dbReference>
<dbReference type="EMBL" id="MAPZ01000033">
    <property type="protein sequence ID" value="OBY09389.1"/>
    <property type="molecule type" value="Genomic_DNA"/>
</dbReference>
<name>A0A1B8RKK1_9CLOT</name>
<protein>
    <recommendedName>
        <fullName evidence="2">Putative zinc-finger domain-containing protein</fullName>
    </recommendedName>
</protein>
<organism evidence="3 4">
    <name type="scientific">Clostridium paraputrificum</name>
    <dbReference type="NCBI Taxonomy" id="29363"/>
    <lineage>
        <taxon>Bacteria</taxon>
        <taxon>Bacillati</taxon>
        <taxon>Bacillota</taxon>
        <taxon>Clostridia</taxon>
        <taxon>Eubacteriales</taxon>
        <taxon>Clostridiaceae</taxon>
        <taxon>Clostridium</taxon>
    </lineage>
</organism>
<proteinExistence type="predicted"/>
<evidence type="ECO:0000313" key="4">
    <source>
        <dbReference type="Proteomes" id="UP000092714"/>
    </source>
</evidence>
<reference evidence="3 4" key="1">
    <citation type="submission" date="2016-06" db="EMBL/GenBank/DDBJ databases">
        <authorList>
            <person name="Kjaerup R.B."/>
            <person name="Dalgaard T.S."/>
            <person name="Juul-Madsen H.R."/>
        </authorList>
    </citation>
    <scope>NUCLEOTIDE SEQUENCE [LARGE SCALE GENOMIC DNA]</scope>
    <source>
        <strain evidence="3 4">373-A1</strain>
    </source>
</reference>
<feature type="transmembrane region" description="Helical" evidence="1">
    <location>
        <begin position="168"/>
        <end position="188"/>
    </location>
</feature>
<dbReference type="AlphaFoldDB" id="A0A1B8RKK1"/>
<keyword evidence="1" id="KW-0812">Transmembrane</keyword>
<feature type="domain" description="Putative zinc-finger" evidence="2">
    <location>
        <begin position="6"/>
        <end position="39"/>
    </location>
</feature>
<keyword evidence="1" id="KW-1133">Transmembrane helix</keyword>
<dbReference type="Proteomes" id="UP000092714">
    <property type="component" value="Unassembled WGS sequence"/>
</dbReference>
<evidence type="ECO:0000256" key="1">
    <source>
        <dbReference type="SAM" id="Phobius"/>
    </source>
</evidence>
<feature type="transmembrane region" description="Helical" evidence="1">
    <location>
        <begin position="124"/>
        <end position="148"/>
    </location>
</feature>
<gene>
    <name evidence="3" type="ORF">CP373A1_15795</name>
</gene>
<keyword evidence="1" id="KW-0472">Membrane</keyword>
<feature type="transmembrane region" description="Helical" evidence="1">
    <location>
        <begin position="82"/>
        <end position="112"/>
    </location>
</feature>
<dbReference type="InterPro" id="IPR027383">
    <property type="entry name" value="Znf_put"/>
</dbReference>
<dbReference type="Pfam" id="PF13490">
    <property type="entry name" value="zf-HC2"/>
    <property type="match status" value="1"/>
</dbReference>
<sequence length="195" mass="22174">MSMVDCKVIRDLMTLYIDGLSSEESNEIIEHHIKKCSECNDYLNSLSDECFLDKNVVDNYEVDDKVEQKIVQDIKRSNTSKLLIYSIVGGVLATLLTSGSLIFNGFFLLPLFGAVIYLKFKNKLIAPISIYIIQFLNLSIEMVIDLSIQDENIGVTLWDYISYTYSNAIFALFFMGFTFIGVVIGILIEKIFLDK</sequence>
<evidence type="ECO:0000259" key="2">
    <source>
        <dbReference type="Pfam" id="PF13490"/>
    </source>
</evidence>
<accession>A0A1B8RKK1</accession>
<evidence type="ECO:0000313" key="3">
    <source>
        <dbReference type="EMBL" id="OBY09389.1"/>
    </source>
</evidence>
<keyword evidence="4" id="KW-1185">Reference proteome</keyword>
<comment type="caution">
    <text evidence="3">The sequence shown here is derived from an EMBL/GenBank/DDBJ whole genome shotgun (WGS) entry which is preliminary data.</text>
</comment>